<keyword evidence="2" id="KW-1185">Reference proteome</keyword>
<dbReference type="Proteomes" id="UP000531561">
    <property type="component" value="Unassembled WGS sequence"/>
</dbReference>
<evidence type="ECO:0000313" key="2">
    <source>
        <dbReference type="Proteomes" id="UP000531561"/>
    </source>
</evidence>
<reference evidence="1 2" key="1">
    <citation type="journal article" date="2020" name="Phytopathology">
        <title>A high-quality genome resource of Botrytis fragariae, a new and rapidly spreading fungal pathogen causing strawberry gray mold in the U.S.A.</title>
        <authorList>
            <person name="Wu Y."/>
            <person name="Saski C.A."/>
            <person name="Schnabel G."/>
            <person name="Xiao S."/>
            <person name="Hu M."/>
        </authorList>
    </citation>
    <scope>NUCLEOTIDE SEQUENCE [LARGE SCALE GENOMIC DNA]</scope>
    <source>
        <strain evidence="1 2">BVB16</strain>
    </source>
</reference>
<dbReference type="GeneID" id="59262533"/>
<dbReference type="EMBL" id="JABFCT010000009">
    <property type="protein sequence ID" value="KAF5873201.1"/>
    <property type="molecule type" value="Genomic_DNA"/>
</dbReference>
<comment type="caution">
    <text evidence="1">The sequence shown here is derived from an EMBL/GenBank/DDBJ whole genome shotgun (WGS) entry which is preliminary data.</text>
</comment>
<proteinExistence type="predicted"/>
<dbReference type="AlphaFoldDB" id="A0A8H6ATB1"/>
<organism evidence="1 2">
    <name type="scientific">Botrytis fragariae</name>
    <dbReference type="NCBI Taxonomy" id="1964551"/>
    <lineage>
        <taxon>Eukaryota</taxon>
        <taxon>Fungi</taxon>
        <taxon>Dikarya</taxon>
        <taxon>Ascomycota</taxon>
        <taxon>Pezizomycotina</taxon>
        <taxon>Leotiomycetes</taxon>
        <taxon>Helotiales</taxon>
        <taxon>Sclerotiniaceae</taxon>
        <taxon>Botrytis</taxon>
    </lineage>
</organism>
<dbReference type="RefSeq" id="XP_037192147.1">
    <property type="nucleotide sequence ID" value="XM_037338841.1"/>
</dbReference>
<accession>A0A8H6ATB1</accession>
<gene>
    <name evidence="1" type="ORF">Bfra_008480</name>
</gene>
<protein>
    <submittedName>
        <fullName evidence="1">Uncharacterized protein</fullName>
    </submittedName>
</protein>
<evidence type="ECO:0000313" key="1">
    <source>
        <dbReference type="EMBL" id="KAF5873201.1"/>
    </source>
</evidence>
<sequence>MASCLHQFPVIDFDALNLTMAYALNFSDYDAEEDLNSRLLNLKVHFLVSFGMEGFCCKSVPEYKGYPHAPPLLLIKSNLLLVIANDPEPYAT</sequence>
<name>A0A8H6ATB1_9HELO</name>